<reference evidence="15 16" key="1">
    <citation type="submission" date="2016-11" db="EMBL/GenBank/DDBJ databases">
        <authorList>
            <person name="Jaros S."/>
            <person name="Januszkiewicz K."/>
            <person name="Wedrychowicz H."/>
        </authorList>
    </citation>
    <scope>NUCLEOTIDE SEQUENCE [LARGE SCALE GENOMIC DNA]</scope>
    <source>
        <strain evidence="15 16">DSM 21986</strain>
    </source>
</reference>
<dbReference type="InterPro" id="IPR001734">
    <property type="entry name" value="Na/solute_symporter"/>
</dbReference>
<dbReference type="GO" id="GO:0006814">
    <property type="term" value="P:sodium ion transport"/>
    <property type="evidence" value="ECO:0007669"/>
    <property type="project" value="UniProtKB-KW"/>
</dbReference>
<dbReference type="CDD" id="cd10322">
    <property type="entry name" value="SLC5sbd"/>
    <property type="match status" value="1"/>
</dbReference>
<feature type="transmembrane region" description="Helical" evidence="14">
    <location>
        <begin position="242"/>
        <end position="261"/>
    </location>
</feature>
<comment type="catalytic activity">
    <reaction evidence="12">
        <text>L-proline(in) + Na(+)(in) = L-proline(out) + Na(+)(out)</text>
        <dbReference type="Rhea" id="RHEA:28967"/>
        <dbReference type="ChEBI" id="CHEBI:29101"/>
        <dbReference type="ChEBI" id="CHEBI:60039"/>
    </reaction>
</comment>
<evidence type="ECO:0000256" key="13">
    <source>
        <dbReference type="RuleBase" id="RU362091"/>
    </source>
</evidence>
<dbReference type="STRING" id="1194090.SAMN05443144_108133"/>
<evidence type="ECO:0000256" key="2">
    <source>
        <dbReference type="ARBA" id="ARBA00006434"/>
    </source>
</evidence>
<feature type="transmembrane region" description="Helical" evidence="14">
    <location>
        <begin position="188"/>
        <end position="206"/>
    </location>
</feature>
<evidence type="ECO:0000256" key="8">
    <source>
        <dbReference type="ARBA" id="ARBA00023053"/>
    </source>
</evidence>
<keyword evidence="10 14" id="KW-0472">Membrane</keyword>
<evidence type="ECO:0000256" key="3">
    <source>
        <dbReference type="ARBA" id="ARBA00022448"/>
    </source>
</evidence>
<evidence type="ECO:0000256" key="4">
    <source>
        <dbReference type="ARBA" id="ARBA00022475"/>
    </source>
</evidence>
<sequence>MEDWIVILIICGIYLAVTLAMGIIPGLKVSDSVTGFVAGDRSMNLLILYFVMGASVFSSFAFLGGPGWAYSRGAAAYYIIGYGITGMIPIYFFGPKVRRLGERYGFVTQAEILQDRFNSRTLSVLLAILSIVVFIPYLTLQMKGAGYVITTVSEGAIPQWMGAGIAYLVVLLYVYFSGVMGVGWTNTFQGMFMMALAWFLGLYLPYKLFGGVGAMFTQIARSPAVSEFMLQAPGLNAEGKPWSWWGFSSAVLVSAVGFSVWPHLFMRAFAADSDRTMKLTAVLYPTFQLFLVPILMIGFAAILVYPNVTPADTILPYVLTQLDLPVVLVGLVFAGTLAASMSSGDAILHSAASIGVRDGLSLFLPDHLKTDHLQRRYIRILVVVISLLAYYFAVISEVPIVNLLLGSYGGVAQIFPLVFCMFYWQRATGSGALAGLLGGVSVTIFFLLYPDLRPFPMHEGIYGLIVNIPLLAGVSLMTKPESKERIQRYSNA</sequence>
<feature type="transmembrane region" description="Helical" evidence="14">
    <location>
        <begin position="160"/>
        <end position="176"/>
    </location>
</feature>
<keyword evidence="4" id="KW-1003">Cell membrane</keyword>
<evidence type="ECO:0000313" key="16">
    <source>
        <dbReference type="Proteomes" id="UP000184041"/>
    </source>
</evidence>
<dbReference type="OrthoDB" id="9814523at2"/>
<evidence type="ECO:0000313" key="15">
    <source>
        <dbReference type="EMBL" id="SHF42135.1"/>
    </source>
</evidence>
<dbReference type="Proteomes" id="UP000184041">
    <property type="component" value="Unassembled WGS sequence"/>
</dbReference>
<proteinExistence type="inferred from homology"/>
<keyword evidence="16" id="KW-1185">Reference proteome</keyword>
<feature type="transmembrane region" description="Helical" evidence="14">
    <location>
        <begin position="6"/>
        <end position="24"/>
    </location>
</feature>
<dbReference type="AlphaFoldDB" id="A0A1M5BI39"/>
<keyword evidence="8" id="KW-0915">Sodium</keyword>
<feature type="transmembrane region" description="Helical" evidence="14">
    <location>
        <begin position="400"/>
        <end position="424"/>
    </location>
</feature>
<feature type="transmembrane region" description="Helical" evidence="14">
    <location>
        <begin position="317"/>
        <end position="339"/>
    </location>
</feature>
<organism evidence="15 16">
    <name type="scientific">Fodinibius roseus</name>
    <dbReference type="NCBI Taxonomy" id="1194090"/>
    <lineage>
        <taxon>Bacteria</taxon>
        <taxon>Pseudomonadati</taxon>
        <taxon>Balneolota</taxon>
        <taxon>Balneolia</taxon>
        <taxon>Balneolales</taxon>
        <taxon>Balneolaceae</taxon>
        <taxon>Fodinibius</taxon>
    </lineage>
</organism>
<evidence type="ECO:0000256" key="14">
    <source>
        <dbReference type="SAM" id="Phobius"/>
    </source>
</evidence>
<keyword evidence="6" id="KW-0769">Symport</keyword>
<dbReference type="EMBL" id="FQUS01000008">
    <property type="protein sequence ID" value="SHF42135.1"/>
    <property type="molecule type" value="Genomic_DNA"/>
</dbReference>
<dbReference type="InterPro" id="IPR050277">
    <property type="entry name" value="Sodium:Solute_Symporter"/>
</dbReference>
<feature type="transmembrane region" description="Helical" evidence="14">
    <location>
        <begin position="282"/>
        <end position="305"/>
    </location>
</feature>
<feature type="transmembrane region" description="Helical" evidence="14">
    <location>
        <begin position="75"/>
        <end position="94"/>
    </location>
</feature>
<feature type="transmembrane region" description="Helical" evidence="14">
    <location>
        <begin position="377"/>
        <end position="394"/>
    </location>
</feature>
<evidence type="ECO:0000256" key="10">
    <source>
        <dbReference type="ARBA" id="ARBA00023136"/>
    </source>
</evidence>
<feature type="transmembrane region" description="Helical" evidence="14">
    <location>
        <begin position="45"/>
        <end position="63"/>
    </location>
</feature>
<comment type="similarity">
    <text evidence="2 13">Belongs to the sodium:solute symporter (SSF) (TC 2.A.21) family.</text>
</comment>
<keyword evidence="9" id="KW-0406">Ion transport</keyword>
<evidence type="ECO:0000256" key="12">
    <source>
        <dbReference type="ARBA" id="ARBA00033708"/>
    </source>
</evidence>
<keyword evidence="3" id="KW-0813">Transport</keyword>
<dbReference type="PROSITE" id="PS50283">
    <property type="entry name" value="NA_SOLUT_SYMP_3"/>
    <property type="match status" value="1"/>
</dbReference>
<accession>A0A1M5BI39</accession>
<dbReference type="InterPro" id="IPR038377">
    <property type="entry name" value="Na/Glc_symporter_sf"/>
</dbReference>
<evidence type="ECO:0000256" key="1">
    <source>
        <dbReference type="ARBA" id="ARBA00004651"/>
    </source>
</evidence>
<evidence type="ECO:0000256" key="7">
    <source>
        <dbReference type="ARBA" id="ARBA00022989"/>
    </source>
</evidence>
<evidence type="ECO:0000256" key="9">
    <source>
        <dbReference type="ARBA" id="ARBA00023065"/>
    </source>
</evidence>
<keyword evidence="7 14" id="KW-1133">Transmembrane helix</keyword>
<evidence type="ECO:0000256" key="11">
    <source>
        <dbReference type="ARBA" id="ARBA00023201"/>
    </source>
</evidence>
<evidence type="ECO:0000256" key="6">
    <source>
        <dbReference type="ARBA" id="ARBA00022847"/>
    </source>
</evidence>
<dbReference type="GO" id="GO:0015293">
    <property type="term" value="F:symporter activity"/>
    <property type="evidence" value="ECO:0007669"/>
    <property type="project" value="UniProtKB-KW"/>
</dbReference>
<name>A0A1M5BI39_9BACT</name>
<feature type="transmembrane region" description="Helical" evidence="14">
    <location>
        <begin position="122"/>
        <end position="140"/>
    </location>
</feature>
<dbReference type="PANTHER" id="PTHR48086">
    <property type="entry name" value="SODIUM/PROLINE SYMPORTER-RELATED"/>
    <property type="match status" value="1"/>
</dbReference>
<feature type="transmembrane region" description="Helical" evidence="14">
    <location>
        <begin position="461"/>
        <end position="478"/>
    </location>
</feature>
<dbReference type="PANTHER" id="PTHR48086:SF3">
    <property type="entry name" value="SODIUM_PROLINE SYMPORTER"/>
    <property type="match status" value="1"/>
</dbReference>
<dbReference type="Gene3D" id="1.20.1730.10">
    <property type="entry name" value="Sodium/glucose cotransporter"/>
    <property type="match status" value="1"/>
</dbReference>
<protein>
    <submittedName>
        <fullName evidence="15">Solute:Na+ symporter, SSS family</fullName>
    </submittedName>
</protein>
<feature type="transmembrane region" description="Helical" evidence="14">
    <location>
        <begin position="431"/>
        <end position="449"/>
    </location>
</feature>
<comment type="subcellular location">
    <subcellularLocation>
        <location evidence="1">Cell membrane</location>
        <topology evidence="1">Multi-pass membrane protein</topology>
    </subcellularLocation>
</comment>
<dbReference type="Pfam" id="PF00474">
    <property type="entry name" value="SSF"/>
    <property type="match status" value="1"/>
</dbReference>
<keyword evidence="5 14" id="KW-0812">Transmembrane</keyword>
<dbReference type="RefSeq" id="WP_073062763.1">
    <property type="nucleotide sequence ID" value="NZ_FQUS01000008.1"/>
</dbReference>
<evidence type="ECO:0000256" key="5">
    <source>
        <dbReference type="ARBA" id="ARBA00022692"/>
    </source>
</evidence>
<gene>
    <name evidence="15" type="ORF">SAMN05443144_108133</name>
</gene>
<keyword evidence="11" id="KW-0739">Sodium transport</keyword>
<dbReference type="GO" id="GO:0005886">
    <property type="term" value="C:plasma membrane"/>
    <property type="evidence" value="ECO:0007669"/>
    <property type="project" value="UniProtKB-SubCell"/>
</dbReference>